<comment type="caution">
    <text evidence="1">The sequence shown here is derived from an EMBL/GenBank/DDBJ whole genome shotgun (WGS) entry which is preliminary data.</text>
</comment>
<keyword evidence="2" id="KW-1185">Reference proteome</keyword>
<accession>A0AAE1GMW5</accession>
<organism evidence="1 2">
    <name type="scientific">Petrolisthes cinctipes</name>
    <name type="common">Flat porcelain crab</name>
    <dbReference type="NCBI Taxonomy" id="88211"/>
    <lineage>
        <taxon>Eukaryota</taxon>
        <taxon>Metazoa</taxon>
        <taxon>Ecdysozoa</taxon>
        <taxon>Arthropoda</taxon>
        <taxon>Crustacea</taxon>
        <taxon>Multicrustacea</taxon>
        <taxon>Malacostraca</taxon>
        <taxon>Eumalacostraca</taxon>
        <taxon>Eucarida</taxon>
        <taxon>Decapoda</taxon>
        <taxon>Pleocyemata</taxon>
        <taxon>Anomura</taxon>
        <taxon>Galatheoidea</taxon>
        <taxon>Porcellanidae</taxon>
        <taxon>Petrolisthes</taxon>
    </lineage>
</organism>
<protein>
    <submittedName>
        <fullName evidence="1">Uncharacterized protein</fullName>
    </submittedName>
</protein>
<dbReference type="AlphaFoldDB" id="A0AAE1GMW5"/>
<evidence type="ECO:0000313" key="2">
    <source>
        <dbReference type="Proteomes" id="UP001286313"/>
    </source>
</evidence>
<proteinExistence type="predicted"/>
<dbReference type="EMBL" id="JAWQEG010000087">
    <property type="protein sequence ID" value="KAK3894830.1"/>
    <property type="molecule type" value="Genomic_DNA"/>
</dbReference>
<sequence length="74" mass="8400">MYHHRSSLHSTCCYLDHPPPIVMYAPLRHSLHHVYKLDHSPHLVTYALPLSTPRVQAGPPPRIVTVLTSPPLFT</sequence>
<name>A0AAE1GMW5_PETCI</name>
<gene>
    <name evidence="1" type="ORF">Pcinc_001405</name>
</gene>
<dbReference type="Proteomes" id="UP001286313">
    <property type="component" value="Unassembled WGS sequence"/>
</dbReference>
<evidence type="ECO:0000313" key="1">
    <source>
        <dbReference type="EMBL" id="KAK3894830.1"/>
    </source>
</evidence>
<reference evidence="1" key="1">
    <citation type="submission" date="2023-10" db="EMBL/GenBank/DDBJ databases">
        <title>Genome assemblies of two species of porcelain crab, Petrolisthes cinctipes and Petrolisthes manimaculis (Anomura: Porcellanidae).</title>
        <authorList>
            <person name="Angst P."/>
        </authorList>
    </citation>
    <scope>NUCLEOTIDE SEQUENCE</scope>
    <source>
        <strain evidence="1">PB745_01</strain>
        <tissue evidence="1">Gill</tissue>
    </source>
</reference>